<feature type="region of interest" description="Disordered" evidence="1">
    <location>
        <begin position="46"/>
        <end position="82"/>
    </location>
</feature>
<reference evidence="2 3" key="1">
    <citation type="journal article" date="2019" name="Sci. Rep.">
        <title>Orb-weaving spider Araneus ventricosus genome elucidates the spidroin gene catalogue.</title>
        <authorList>
            <person name="Kono N."/>
            <person name="Nakamura H."/>
            <person name="Ohtoshi R."/>
            <person name="Moran D.A.P."/>
            <person name="Shinohara A."/>
            <person name="Yoshida Y."/>
            <person name="Fujiwara M."/>
            <person name="Mori M."/>
            <person name="Tomita M."/>
            <person name="Arakawa K."/>
        </authorList>
    </citation>
    <scope>NUCLEOTIDE SEQUENCE [LARGE SCALE GENOMIC DNA]</scope>
</reference>
<dbReference type="AlphaFoldDB" id="A0A4Y2VEV8"/>
<evidence type="ECO:0000313" key="3">
    <source>
        <dbReference type="Proteomes" id="UP000499080"/>
    </source>
</evidence>
<dbReference type="EMBL" id="BGPR01046862">
    <property type="protein sequence ID" value="GBO23823.1"/>
    <property type="molecule type" value="Genomic_DNA"/>
</dbReference>
<keyword evidence="3" id="KW-1185">Reference proteome</keyword>
<evidence type="ECO:0000256" key="1">
    <source>
        <dbReference type="SAM" id="MobiDB-lite"/>
    </source>
</evidence>
<evidence type="ECO:0000313" key="2">
    <source>
        <dbReference type="EMBL" id="GBO23823.1"/>
    </source>
</evidence>
<gene>
    <name evidence="2" type="ORF">AVEN_231079_1</name>
</gene>
<protein>
    <submittedName>
        <fullName evidence="2">Uncharacterized protein</fullName>
    </submittedName>
</protein>
<dbReference type="Proteomes" id="UP000499080">
    <property type="component" value="Unassembled WGS sequence"/>
</dbReference>
<accession>A0A4Y2VEV8</accession>
<name>A0A4Y2VEV8_ARAVE</name>
<sequence length="82" mass="9390">MATLIPHLGVRWRCKQSHRVANGPFSIPRYHLYDYSCSHSKVKEGQHWDGHRNYQAKSDDEDGTSAAFPLSKHHAGWETFGP</sequence>
<proteinExistence type="predicted"/>
<comment type="caution">
    <text evidence="2">The sequence shown here is derived from an EMBL/GenBank/DDBJ whole genome shotgun (WGS) entry which is preliminary data.</text>
</comment>
<organism evidence="2 3">
    <name type="scientific">Araneus ventricosus</name>
    <name type="common">Orbweaver spider</name>
    <name type="synonym">Epeira ventricosa</name>
    <dbReference type="NCBI Taxonomy" id="182803"/>
    <lineage>
        <taxon>Eukaryota</taxon>
        <taxon>Metazoa</taxon>
        <taxon>Ecdysozoa</taxon>
        <taxon>Arthropoda</taxon>
        <taxon>Chelicerata</taxon>
        <taxon>Arachnida</taxon>
        <taxon>Araneae</taxon>
        <taxon>Araneomorphae</taxon>
        <taxon>Entelegynae</taxon>
        <taxon>Araneoidea</taxon>
        <taxon>Araneidae</taxon>
        <taxon>Araneus</taxon>
    </lineage>
</organism>